<dbReference type="EMBL" id="MG700550">
    <property type="protein sequence ID" value="AVI43664.1"/>
    <property type="molecule type" value="Genomic_DNA"/>
</dbReference>
<dbReference type="AlphaFoldDB" id="A0A2P1BPI9"/>
<name>A0A2P1BPI9_KLEPN</name>
<accession>A0A2P1BPI9</accession>
<protein>
    <submittedName>
        <fullName evidence="1">Uncharacterized protein</fullName>
    </submittedName>
</protein>
<sequence>MKRLTRSAGLYRATLGTDALLVFRSLQDDTASADGRTTQQPR</sequence>
<keyword evidence="1" id="KW-0614">Plasmid</keyword>
<evidence type="ECO:0000313" key="1">
    <source>
        <dbReference type="EMBL" id="AVI43664.1"/>
    </source>
</evidence>
<organism evidence="1">
    <name type="scientific">Klebsiella pneumoniae</name>
    <dbReference type="NCBI Taxonomy" id="573"/>
    <lineage>
        <taxon>Bacteria</taxon>
        <taxon>Pseudomonadati</taxon>
        <taxon>Pseudomonadota</taxon>
        <taxon>Gammaproteobacteria</taxon>
        <taxon>Enterobacterales</taxon>
        <taxon>Enterobacteriaceae</taxon>
        <taxon>Klebsiella/Raoultella group</taxon>
        <taxon>Klebsiella</taxon>
        <taxon>Klebsiella pneumoniae complex</taxon>
    </lineage>
</organism>
<geneLocation type="plasmid" evidence="1">
    <name>pUJ-84KPC</name>
</geneLocation>
<reference evidence="1" key="1">
    <citation type="submission" date="2017-12" db="EMBL/GenBank/DDBJ databases">
        <title>Insights into the successfully spreading KPC-encoding IncII plasmids.</title>
        <authorList>
            <person name="Brandt C."/>
            <person name="Pletz M.W."/>
            <person name="Makarewicz O."/>
        </authorList>
    </citation>
    <scope>NUCLEOTIDE SEQUENCE</scope>
    <source>
        <strain evidence="1">St015788/2</strain>
        <plasmid evidence="1">pUJ-84KPC</plasmid>
    </source>
</reference>
<proteinExistence type="predicted"/>